<dbReference type="PANTHER" id="PTHR32385:SF15">
    <property type="entry name" value="INOSITOL PHOSPHOCERAMIDE MANNOSYLTRANSFERASE 1"/>
    <property type="match status" value="1"/>
</dbReference>
<dbReference type="PANTHER" id="PTHR32385">
    <property type="entry name" value="MANNOSYL PHOSPHORYLINOSITOL CERAMIDE SYNTHASE"/>
    <property type="match status" value="1"/>
</dbReference>
<dbReference type="SUPFAM" id="SSF53448">
    <property type="entry name" value="Nucleotide-diphospho-sugar transferases"/>
    <property type="match status" value="1"/>
</dbReference>
<dbReference type="GO" id="GO:0051999">
    <property type="term" value="P:mannosyl-inositol phosphorylceramide biosynthetic process"/>
    <property type="evidence" value="ECO:0007669"/>
    <property type="project" value="TreeGrafter"/>
</dbReference>
<dbReference type="InterPro" id="IPR051706">
    <property type="entry name" value="Glycosyltransferase_domain"/>
</dbReference>
<evidence type="ECO:0000256" key="1">
    <source>
        <dbReference type="ARBA" id="ARBA00022679"/>
    </source>
</evidence>
<keyword evidence="1" id="KW-0808">Transferase</keyword>
<protein>
    <submittedName>
        <fullName evidence="2">Uncharacterized protein</fullName>
    </submittedName>
</protein>
<dbReference type="InterPro" id="IPR011990">
    <property type="entry name" value="TPR-like_helical_dom_sf"/>
</dbReference>
<dbReference type="Gene3D" id="1.25.40.10">
    <property type="entry name" value="Tetratricopeptide repeat domain"/>
    <property type="match status" value="1"/>
</dbReference>
<evidence type="ECO:0000313" key="2">
    <source>
        <dbReference type="EMBL" id="TFF25387.1"/>
    </source>
</evidence>
<dbReference type="Pfam" id="PF04488">
    <property type="entry name" value="Gly_transf_sug"/>
    <property type="match status" value="1"/>
</dbReference>
<dbReference type="InterPro" id="IPR029044">
    <property type="entry name" value="Nucleotide-diphossugar_trans"/>
</dbReference>
<proteinExistence type="predicted"/>
<dbReference type="Proteomes" id="UP000298179">
    <property type="component" value="Unassembled WGS sequence"/>
</dbReference>
<sequence>MSEEFVEVVRDGREARAEGQREEALAACLAAVETCPDDVSARLDVATELRELGRFAEAAAWLEPLVTADRPRPGARRQLAQIARAKGDHRCAGEMFEALALDMPDNVVAHIEAARSFLEIGDSAAFDRNLAAVLAIDPANDQAALLKARSLERAGEHLAALSLLEAELTRSEADGAEPNVETASSLIGLALRTGQIDRAEELLRSVRFSGPQQKARAAFLRSHLLRYRNRFLAAEAELRDAVRLAPRAVSYRLHLAEVRIVLGDLAAAEDDLAVAAEILSVNRGSSQSVMQDAHLRGFLALVARGPRASDRLLALLKGDGADRATGLTALVSRFPGHVPTSLALLRELRASGGLASHAPGPNAQIPREIFQFWDMAKPPADVAALMATWPATSPDHRYRCFDDESARAFLADGRNRDALDAFDSAAHPAMRADLFRLAYAFRRGGVYADADEASHMPLADIIPARGRLLLIIEETTGVLWNGFFAAEPRHPVIGRALSLACRRVLSREEGNVWSLTGPPILATAVTQLLAEQPEIAGGVSLHAKSATRHWLSTGHDCAYKRDESNWKNATRPDDVYRAPPR</sequence>
<dbReference type="AlphaFoldDB" id="A0A4Y8RRR0"/>
<dbReference type="SUPFAM" id="SSF48452">
    <property type="entry name" value="TPR-like"/>
    <property type="match status" value="2"/>
</dbReference>
<keyword evidence="3" id="KW-1185">Reference proteome</keyword>
<dbReference type="OrthoDB" id="146908at2"/>
<accession>A0A4Y8RRR0</accession>
<dbReference type="GO" id="GO:0016020">
    <property type="term" value="C:membrane"/>
    <property type="evidence" value="ECO:0007669"/>
    <property type="project" value="GOC"/>
</dbReference>
<evidence type="ECO:0000313" key="3">
    <source>
        <dbReference type="Proteomes" id="UP000298179"/>
    </source>
</evidence>
<comment type="caution">
    <text evidence="2">The sequence shown here is derived from an EMBL/GenBank/DDBJ whole genome shotgun (WGS) entry which is preliminary data.</text>
</comment>
<dbReference type="EMBL" id="SOZD01000002">
    <property type="protein sequence ID" value="TFF25387.1"/>
    <property type="molecule type" value="Genomic_DNA"/>
</dbReference>
<gene>
    <name evidence="2" type="ORF">E3C22_08510</name>
</gene>
<dbReference type="GO" id="GO:0000030">
    <property type="term" value="F:mannosyltransferase activity"/>
    <property type="evidence" value="ECO:0007669"/>
    <property type="project" value="TreeGrafter"/>
</dbReference>
<dbReference type="Gene3D" id="3.90.550.20">
    <property type="match status" value="1"/>
</dbReference>
<dbReference type="RefSeq" id="WP_134761556.1">
    <property type="nucleotide sequence ID" value="NZ_SOZD01000002.1"/>
</dbReference>
<name>A0A4Y8RRR0_9HYPH</name>
<dbReference type="InterPro" id="IPR007577">
    <property type="entry name" value="GlycoTrfase_DXD_sugar-bd_CS"/>
</dbReference>
<reference evidence="2 3" key="1">
    <citation type="submission" date="2019-03" db="EMBL/GenBank/DDBJ databases">
        <title>Jiella endophytica sp. nov., a novel endophytic bacterium isolated from root of Ficus microcarpa Linn. f.</title>
        <authorList>
            <person name="Tuo L."/>
        </authorList>
    </citation>
    <scope>NUCLEOTIDE SEQUENCE [LARGE SCALE GENOMIC DNA]</scope>
    <source>
        <strain evidence="2 3">CBS5Q-3</strain>
    </source>
</reference>
<dbReference type="Pfam" id="PF13432">
    <property type="entry name" value="TPR_16"/>
    <property type="match status" value="2"/>
</dbReference>
<organism evidence="2 3">
    <name type="scientific">Jiella endophytica</name>
    <dbReference type="NCBI Taxonomy" id="2558362"/>
    <lineage>
        <taxon>Bacteria</taxon>
        <taxon>Pseudomonadati</taxon>
        <taxon>Pseudomonadota</taxon>
        <taxon>Alphaproteobacteria</taxon>
        <taxon>Hyphomicrobiales</taxon>
        <taxon>Aurantimonadaceae</taxon>
        <taxon>Jiella</taxon>
    </lineage>
</organism>